<evidence type="ECO:0000256" key="11">
    <source>
        <dbReference type="PROSITE-ProRule" id="PRU01091"/>
    </source>
</evidence>
<feature type="modified residue" description="4-aspartylphosphate" evidence="10">
    <location>
        <position position="55"/>
    </location>
</feature>
<dbReference type="RefSeq" id="WP_090877961.1">
    <property type="nucleotide sequence ID" value="NZ_FMXQ01000007.1"/>
</dbReference>
<dbReference type="InterPro" id="IPR036388">
    <property type="entry name" value="WH-like_DNA-bd_sf"/>
</dbReference>
<evidence type="ECO:0000259" key="13">
    <source>
        <dbReference type="PROSITE" id="PS51755"/>
    </source>
</evidence>
<dbReference type="SMART" id="SM00448">
    <property type="entry name" value="REC"/>
    <property type="match status" value="1"/>
</dbReference>
<dbReference type="SUPFAM" id="SSF46894">
    <property type="entry name" value="C-terminal effector domain of the bipartite response regulators"/>
    <property type="match status" value="1"/>
</dbReference>
<dbReference type="GO" id="GO:0005829">
    <property type="term" value="C:cytosol"/>
    <property type="evidence" value="ECO:0007669"/>
    <property type="project" value="TreeGrafter"/>
</dbReference>
<dbReference type="InterPro" id="IPR001789">
    <property type="entry name" value="Sig_transdc_resp-reg_receiver"/>
</dbReference>
<evidence type="ECO:0000256" key="7">
    <source>
        <dbReference type="ARBA" id="ARBA00023159"/>
    </source>
</evidence>
<evidence type="ECO:0000313" key="15">
    <source>
        <dbReference type="Proteomes" id="UP000199071"/>
    </source>
</evidence>
<dbReference type="EMBL" id="FMXQ01000007">
    <property type="protein sequence ID" value="SDB43866.1"/>
    <property type="molecule type" value="Genomic_DNA"/>
</dbReference>
<dbReference type="OrthoDB" id="9802426at2"/>
<keyword evidence="4" id="KW-0902">Two-component regulatory system</keyword>
<dbReference type="PROSITE" id="PS50110">
    <property type="entry name" value="RESPONSE_REGULATORY"/>
    <property type="match status" value="1"/>
</dbReference>
<dbReference type="InterPro" id="IPR039420">
    <property type="entry name" value="WalR-like"/>
</dbReference>
<reference evidence="14 15" key="1">
    <citation type="submission" date="2016-10" db="EMBL/GenBank/DDBJ databases">
        <authorList>
            <person name="de Groot N.N."/>
        </authorList>
    </citation>
    <scope>NUCLEOTIDE SEQUENCE [LARGE SCALE GENOMIC DNA]</scope>
    <source>
        <strain evidence="14 15">ATCC 35022</strain>
    </source>
</reference>
<dbReference type="Pfam" id="PF00486">
    <property type="entry name" value="Trans_reg_C"/>
    <property type="match status" value="1"/>
</dbReference>
<dbReference type="STRING" id="665467.SAMN02982931_03317"/>
<keyword evidence="2" id="KW-0963">Cytoplasm</keyword>
<accession>A0A1G6DFF3</accession>
<keyword evidence="15" id="KW-1185">Reference proteome</keyword>
<gene>
    <name evidence="14" type="ORF">SAMN02982931_03317</name>
</gene>
<dbReference type="GO" id="GO:0006355">
    <property type="term" value="P:regulation of DNA-templated transcription"/>
    <property type="evidence" value="ECO:0007669"/>
    <property type="project" value="InterPro"/>
</dbReference>
<dbReference type="GO" id="GO:0000156">
    <property type="term" value="F:phosphorelay response regulator activity"/>
    <property type="evidence" value="ECO:0007669"/>
    <property type="project" value="TreeGrafter"/>
</dbReference>
<evidence type="ECO:0000256" key="5">
    <source>
        <dbReference type="ARBA" id="ARBA00023015"/>
    </source>
</evidence>
<dbReference type="GO" id="GO:0000976">
    <property type="term" value="F:transcription cis-regulatory region binding"/>
    <property type="evidence" value="ECO:0007669"/>
    <property type="project" value="TreeGrafter"/>
</dbReference>
<dbReference type="Gene3D" id="3.40.50.2300">
    <property type="match status" value="1"/>
</dbReference>
<dbReference type="Proteomes" id="UP000199071">
    <property type="component" value="Unassembled WGS sequence"/>
</dbReference>
<keyword evidence="6 11" id="KW-0238">DNA-binding</keyword>
<feature type="domain" description="Response regulatory" evidence="12">
    <location>
        <begin position="6"/>
        <end position="119"/>
    </location>
</feature>
<keyword evidence="8" id="KW-0804">Transcription</keyword>
<dbReference type="PANTHER" id="PTHR48111">
    <property type="entry name" value="REGULATOR OF RPOS"/>
    <property type="match status" value="1"/>
</dbReference>
<dbReference type="InterPro" id="IPR001867">
    <property type="entry name" value="OmpR/PhoB-type_DNA-bd"/>
</dbReference>
<evidence type="ECO:0000256" key="10">
    <source>
        <dbReference type="PROSITE-ProRule" id="PRU00169"/>
    </source>
</evidence>
<proteinExistence type="predicted"/>
<evidence type="ECO:0000256" key="4">
    <source>
        <dbReference type="ARBA" id="ARBA00023012"/>
    </source>
</evidence>
<organism evidence="14 15">
    <name type="scientific">Bauldia litoralis</name>
    <dbReference type="NCBI Taxonomy" id="665467"/>
    <lineage>
        <taxon>Bacteria</taxon>
        <taxon>Pseudomonadati</taxon>
        <taxon>Pseudomonadota</taxon>
        <taxon>Alphaproteobacteria</taxon>
        <taxon>Hyphomicrobiales</taxon>
        <taxon>Kaistiaceae</taxon>
        <taxon>Bauldia</taxon>
    </lineage>
</organism>
<dbReference type="InterPro" id="IPR011006">
    <property type="entry name" value="CheY-like_superfamily"/>
</dbReference>
<name>A0A1G6DFF3_9HYPH</name>
<dbReference type="FunFam" id="1.10.10.10:FF:000099">
    <property type="entry name" value="Two-component system response regulator TorR"/>
    <property type="match status" value="1"/>
</dbReference>
<dbReference type="SMART" id="SM00862">
    <property type="entry name" value="Trans_reg_C"/>
    <property type="match status" value="1"/>
</dbReference>
<feature type="DNA-binding region" description="OmpR/PhoB-type" evidence="11">
    <location>
        <begin position="134"/>
        <end position="234"/>
    </location>
</feature>
<keyword evidence="3 10" id="KW-0597">Phosphoprotein</keyword>
<dbReference type="CDD" id="cd00383">
    <property type="entry name" value="trans_reg_C"/>
    <property type="match status" value="1"/>
</dbReference>
<comment type="subcellular location">
    <subcellularLocation>
        <location evidence="1">Cytoplasm</location>
    </subcellularLocation>
</comment>
<dbReference type="PROSITE" id="PS51755">
    <property type="entry name" value="OMPR_PHOB"/>
    <property type="match status" value="1"/>
</dbReference>
<dbReference type="FunFam" id="3.40.50.2300:FF:000001">
    <property type="entry name" value="DNA-binding response regulator PhoB"/>
    <property type="match status" value="1"/>
</dbReference>
<keyword evidence="5" id="KW-0805">Transcription regulation</keyword>
<sequence length="241" mass="27152">METSPHILIVDDSADIREPLAKYLAKSGMRTSTANGGVEMRRLLKTNAIDLVVLDIMMPGEDGLSLCRFVRETTDLPVILLTAMAEDTDRVVGLEIGADDYVTKPFNPRELLARVKAVLRRSRALPRQTEQPKNAEIRFDRWTLDTARREIVGEDGVAIPLSTTEYRLLTVFVRRPHMVLSRDQLLDLTSGRSLEPFERSIDNQISRLRKKIEADPKAPTIVKTVWGGGYVLACDVEERPK</sequence>
<dbReference type="InterPro" id="IPR016032">
    <property type="entry name" value="Sig_transdc_resp-reg_C-effctor"/>
</dbReference>
<dbReference type="AlphaFoldDB" id="A0A1G6DFF3"/>
<evidence type="ECO:0000256" key="3">
    <source>
        <dbReference type="ARBA" id="ARBA00022553"/>
    </source>
</evidence>
<evidence type="ECO:0000256" key="1">
    <source>
        <dbReference type="ARBA" id="ARBA00004496"/>
    </source>
</evidence>
<evidence type="ECO:0000256" key="2">
    <source>
        <dbReference type="ARBA" id="ARBA00022490"/>
    </source>
</evidence>
<evidence type="ECO:0000256" key="6">
    <source>
        <dbReference type="ARBA" id="ARBA00023125"/>
    </source>
</evidence>
<evidence type="ECO:0000313" key="14">
    <source>
        <dbReference type="EMBL" id="SDB43866.1"/>
    </source>
</evidence>
<keyword evidence="7" id="KW-0010">Activator</keyword>
<feature type="domain" description="OmpR/PhoB-type" evidence="13">
    <location>
        <begin position="134"/>
        <end position="234"/>
    </location>
</feature>
<dbReference type="SUPFAM" id="SSF52172">
    <property type="entry name" value="CheY-like"/>
    <property type="match status" value="1"/>
</dbReference>
<dbReference type="Pfam" id="PF00072">
    <property type="entry name" value="Response_reg"/>
    <property type="match status" value="1"/>
</dbReference>
<dbReference type="Gene3D" id="6.10.250.690">
    <property type="match status" value="1"/>
</dbReference>
<evidence type="ECO:0000256" key="8">
    <source>
        <dbReference type="ARBA" id="ARBA00023163"/>
    </source>
</evidence>
<protein>
    <recommendedName>
        <fullName evidence="9">Regulatory protein VirG</fullName>
    </recommendedName>
</protein>
<dbReference type="GO" id="GO:0032993">
    <property type="term" value="C:protein-DNA complex"/>
    <property type="evidence" value="ECO:0007669"/>
    <property type="project" value="TreeGrafter"/>
</dbReference>
<evidence type="ECO:0000259" key="12">
    <source>
        <dbReference type="PROSITE" id="PS50110"/>
    </source>
</evidence>
<dbReference type="Gene3D" id="1.10.10.10">
    <property type="entry name" value="Winged helix-like DNA-binding domain superfamily/Winged helix DNA-binding domain"/>
    <property type="match status" value="1"/>
</dbReference>
<evidence type="ECO:0000256" key="9">
    <source>
        <dbReference type="ARBA" id="ARBA00067337"/>
    </source>
</evidence>
<dbReference type="PANTHER" id="PTHR48111:SF4">
    <property type="entry name" value="DNA-BINDING DUAL TRANSCRIPTIONAL REGULATOR OMPR"/>
    <property type="match status" value="1"/>
</dbReference>